<dbReference type="Gene3D" id="3.10.490.10">
    <property type="entry name" value="Gamma-glutamyl cyclotransferase-like"/>
    <property type="match status" value="1"/>
</dbReference>
<gene>
    <name evidence="3" type="ORF">N0D28_12895</name>
</gene>
<dbReference type="InterPro" id="IPR009288">
    <property type="entry name" value="AIG2-like_dom"/>
</dbReference>
<dbReference type="InterPro" id="IPR036568">
    <property type="entry name" value="GGCT-like_sf"/>
</dbReference>
<organism evidence="3 4">
    <name type="scientific">Deinococcus rubellus</name>
    <dbReference type="NCBI Taxonomy" id="1889240"/>
    <lineage>
        <taxon>Bacteria</taxon>
        <taxon>Thermotogati</taxon>
        <taxon>Deinococcota</taxon>
        <taxon>Deinococci</taxon>
        <taxon>Deinococcales</taxon>
        <taxon>Deinococcaceae</taxon>
        <taxon>Deinococcus</taxon>
    </lineage>
</organism>
<protein>
    <submittedName>
        <fullName evidence="3">Gamma-glutamylcyclotransferase</fullName>
    </submittedName>
</protein>
<keyword evidence="4" id="KW-1185">Reference proteome</keyword>
<evidence type="ECO:0000256" key="1">
    <source>
        <dbReference type="SAM" id="MobiDB-lite"/>
    </source>
</evidence>
<feature type="compositionally biased region" description="Polar residues" evidence="1">
    <location>
        <begin position="10"/>
        <end position="19"/>
    </location>
</feature>
<dbReference type="EMBL" id="CP104213">
    <property type="protein sequence ID" value="UWX63619.1"/>
    <property type="molecule type" value="Genomic_DNA"/>
</dbReference>
<evidence type="ECO:0000313" key="4">
    <source>
        <dbReference type="Proteomes" id="UP001060261"/>
    </source>
</evidence>
<feature type="region of interest" description="Disordered" evidence="1">
    <location>
        <begin position="162"/>
        <end position="181"/>
    </location>
</feature>
<dbReference type="SUPFAM" id="SSF110857">
    <property type="entry name" value="Gamma-glutamyl cyclotransferase-like"/>
    <property type="match status" value="1"/>
</dbReference>
<dbReference type="RefSeq" id="WP_260559903.1">
    <property type="nucleotide sequence ID" value="NZ_BAABEC010000074.1"/>
</dbReference>
<sequence>MSQPDAPVTDASSESTGSEPSREPTSVFVYGTLMPGERWEAVARRGGTYHAQIAQLGGVVLADLRPEGYPALFTDAQASAVVHGWLYTYDAASWPLALPFLDDLEGLHLSPPLYERALVTVQTAGGPARSWVYLYARTDRRHAPGFVPVISGRWADVPERHLEGPRQTWETPEDEDGGALS</sequence>
<dbReference type="InterPro" id="IPR013024">
    <property type="entry name" value="GGCT-like"/>
</dbReference>
<dbReference type="Proteomes" id="UP001060261">
    <property type="component" value="Chromosome"/>
</dbReference>
<reference evidence="3" key="1">
    <citation type="submission" date="2022-09" db="EMBL/GenBank/DDBJ databases">
        <title>genome sequence of Deinococcus rubellus.</title>
        <authorList>
            <person name="Srinivasan S."/>
        </authorList>
    </citation>
    <scope>NUCLEOTIDE SEQUENCE</scope>
    <source>
        <strain evidence="3">Ant6</strain>
    </source>
</reference>
<evidence type="ECO:0000259" key="2">
    <source>
        <dbReference type="Pfam" id="PF06094"/>
    </source>
</evidence>
<evidence type="ECO:0000313" key="3">
    <source>
        <dbReference type="EMBL" id="UWX63619.1"/>
    </source>
</evidence>
<feature type="region of interest" description="Disordered" evidence="1">
    <location>
        <begin position="1"/>
        <end position="25"/>
    </location>
</feature>
<feature type="domain" description="Gamma-glutamylcyclotransferase AIG2-like" evidence="2">
    <location>
        <begin position="27"/>
        <end position="154"/>
    </location>
</feature>
<dbReference type="Pfam" id="PF06094">
    <property type="entry name" value="GGACT"/>
    <property type="match status" value="1"/>
</dbReference>
<name>A0ABY5YEY2_9DEIO</name>
<feature type="compositionally biased region" description="Acidic residues" evidence="1">
    <location>
        <begin position="171"/>
        <end position="181"/>
    </location>
</feature>
<dbReference type="CDD" id="cd06661">
    <property type="entry name" value="GGCT_like"/>
    <property type="match status" value="1"/>
</dbReference>
<accession>A0ABY5YEY2</accession>
<proteinExistence type="predicted"/>